<evidence type="ECO:0000313" key="4">
    <source>
        <dbReference type="EMBL" id="CAB5017963.1"/>
    </source>
</evidence>
<gene>
    <name evidence="2" type="ORF">UFOPK2754_00991</name>
    <name evidence="3" type="ORF">UFOPK3543_00971</name>
    <name evidence="4" type="ORF">UFOPK3967_02591</name>
</gene>
<sequence>MSELLVRGGTLIDGTGAAARRADVRVRGGVVVEIGPDLAPDHEVEIDASGAYVAPGFIESHSHYDGAMWWDPSCDPLPAYGTTTAVIGNCGLTVAPLSRAMRSSMVELFCFIEDLPLTAFEQAVPWTWEGWPEYRAAALANPAAVNVGSFVGHQALRTFVMGNDAWERSATDDERTRIAAVLDEALRAGALGFSTTFMDTDRDNREVPSRKADDAEFAAIIDVLAKHPGTTFQFVPRFMQPEHWQDDLERIAALCGARGVRGNYPGLRTPRQYEAEFAHRLPIARELRERGIDLWAAFSAAPTYVNLHFDRSIMWHGVLAWHDMVNGPQHAKAALLADPAWRARARAEWDACTYNLAPIKTPDRILLDHSERGFSLGASSLGELATTTGLHPSDALAGWLLDHGLGSSLRTAPQDMDDAKNIALLRDPHTVTAISDAGAHIQMFNGVGNATWMLGHYVRDTGQCSVEEIVHSVTGKLAAHFGIVDRGTLQVGQAGDLTVFALDEIDLAPDERVNDVPGGSWRYTRAPGGYRATAVNGSLTFDGGAATGARPGTFLTAGRRV</sequence>
<name>A0A6J7G9C2_9ZZZZ</name>
<reference evidence="3" key="1">
    <citation type="submission" date="2020-05" db="EMBL/GenBank/DDBJ databases">
        <authorList>
            <person name="Chiriac C."/>
            <person name="Salcher M."/>
            <person name="Ghai R."/>
            <person name="Kavagutti S V."/>
        </authorList>
    </citation>
    <scope>NUCLEOTIDE SEQUENCE</scope>
</reference>
<dbReference type="InterPro" id="IPR011059">
    <property type="entry name" value="Metal-dep_hydrolase_composite"/>
</dbReference>
<dbReference type="PANTHER" id="PTHR11647">
    <property type="entry name" value="HYDRANTOINASE/DIHYDROPYRIMIDINASE FAMILY MEMBER"/>
    <property type="match status" value="1"/>
</dbReference>
<dbReference type="EMBL" id="CAEZYR010000027">
    <property type="protein sequence ID" value="CAB4738428.1"/>
    <property type="molecule type" value="Genomic_DNA"/>
</dbReference>
<evidence type="ECO:0000313" key="3">
    <source>
        <dbReference type="EMBL" id="CAB4903118.1"/>
    </source>
</evidence>
<protein>
    <submittedName>
        <fullName evidence="3">Unannotated protein</fullName>
    </submittedName>
</protein>
<dbReference type="SUPFAM" id="SSF51556">
    <property type="entry name" value="Metallo-dependent hydrolases"/>
    <property type="match status" value="1"/>
</dbReference>
<dbReference type="EMBL" id="CAFBOS010000209">
    <property type="protein sequence ID" value="CAB5017963.1"/>
    <property type="molecule type" value="Genomic_DNA"/>
</dbReference>
<dbReference type="Gene3D" id="2.30.40.10">
    <property type="entry name" value="Urease, subunit C, domain 1"/>
    <property type="match status" value="2"/>
</dbReference>
<dbReference type="EMBL" id="CAFBMH010000025">
    <property type="protein sequence ID" value="CAB4903118.1"/>
    <property type="molecule type" value="Genomic_DNA"/>
</dbReference>
<evidence type="ECO:0000313" key="2">
    <source>
        <dbReference type="EMBL" id="CAB4738428.1"/>
    </source>
</evidence>
<dbReference type="InterPro" id="IPR013108">
    <property type="entry name" value="Amidohydro_3"/>
</dbReference>
<accession>A0A6J7G9C2</accession>
<dbReference type="InterPro" id="IPR050378">
    <property type="entry name" value="Metallo-dep_Hydrolases_sf"/>
</dbReference>
<feature type="domain" description="Amidohydrolase 3" evidence="1">
    <location>
        <begin position="45"/>
        <end position="539"/>
    </location>
</feature>
<dbReference type="InterPro" id="IPR032466">
    <property type="entry name" value="Metal_Hydrolase"/>
</dbReference>
<dbReference type="SUPFAM" id="SSF51338">
    <property type="entry name" value="Composite domain of metallo-dependent hydrolases"/>
    <property type="match status" value="1"/>
</dbReference>
<dbReference type="AlphaFoldDB" id="A0A6J7G9C2"/>
<evidence type="ECO:0000259" key="1">
    <source>
        <dbReference type="Pfam" id="PF07969"/>
    </source>
</evidence>
<dbReference type="PANTHER" id="PTHR11647:SF1">
    <property type="entry name" value="COLLAPSIN RESPONSE MEDIATOR PROTEIN"/>
    <property type="match status" value="1"/>
</dbReference>
<proteinExistence type="predicted"/>
<organism evidence="3">
    <name type="scientific">freshwater metagenome</name>
    <dbReference type="NCBI Taxonomy" id="449393"/>
    <lineage>
        <taxon>unclassified sequences</taxon>
        <taxon>metagenomes</taxon>
        <taxon>ecological metagenomes</taxon>
    </lineage>
</organism>
<dbReference type="GO" id="GO:0016812">
    <property type="term" value="F:hydrolase activity, acting on carbon-nitrogen (but not peptide) bonds, in cyclic amides"/>
    <property type="evidence" value="ECO:0007669"/>
    <property type="project" value="TreeGrafter"/>
</dbReference>
<dbReference type="Pfam" id="PF07969">
    <property type="entry name" value="Amidohydro_3"/>
    <property type="match status" value="1"/>
</dbReference>
<dbReference type="Gene3D" id="3.20.20.140">
    <property type="entry name" value="Metal-dependent hydrolases"/>
    <property type="match status" value="2"/>
</dbReference>
<dbReference type="GO" id="GO:0005829">
    <property type="term" value="C:cytosol"/>
    <property type="evidence" value="ECO:0007669"/>
    <property type="project" value="TreeGrafter"/>
</dbReference>